<reference evidence="2 4" key="1">
    <citation type="submission" date="2021-03" db="EMBL/GenBank/DDBJ databases">
        <title>Draft genome and methylome analysis of Thiotrix fructosivoruns ATCC 49748.</title>
        <authorList>
            <person name="Fomenkov A."/>
            <person name="Grabovich M.Y."/>
            <person name="Roberts R.J."/>
        </authorList>
    </citation>
    <scope>NUCLEOTIDE SEQUENCE [LARGE SCALE GENOMIC DNA]</scope>
    <source>
        <strain evidence="2 4">ATCC 49748</strain>
        <plasmid evidence="2">pTfr446</plasmid>
    </source>
</reference>
<protein>
    <submittedName>
        <fullName evidence="3">Uncharacterized protein</fullName>
    </submittedName>
</protein>
<gene>
    <name evidence="3" type="ORF">J1836_019055</name>
    <name evidence="2" type="ORF">J1836_02010</name>
</gene>
<dbReference type="EMBL" id="JAFMPM010000005">
    <property type="protein sequence ID" value="MBO0611705.1"/>
    <property type="molecule type" value="Genomic_DNA"/>
</dbReference>
<geneLocation type="plasmid" evidence="2">
    <name>pTfr446</name>
</geneLocation>
<reference evidence="3" key="2">
    <citation type="submission" date="2021-04" db="EMBL/GenBank/DDBJ databases">
        <title>Complete Genome and methylome analysis of Thiothrix fructosivorans ATCC 49748.</title>
        <authorList>
            <person name="Fomenkov A."/>
            <person name="Sun L."/>
            <person name="Vincze T."/>
            <person name="Grabovich M.Y."/>
            <person name="Roberts R.J."/>
        </authorList>
    </citation>
    <scope>NUCLEOTIDE SEQUENCE</scope>
    <source>
        <strain evidence="3">ATCC 49748</strain>
    </source>
</reference>
<feature type="compositionally biased region" description="Polar residues" evidence="1">
    <location>
        <begin position="1"/>
        <end position="20"/>
    </location>
</feature>
<dbReference type="Proteomes" id="UP000664466">
    <property type="component" value="Unassembled WGS sequence"/>
</dbReference>
<dbReference type="EMBL" id="CP072748">
    <property type="protein sequence ID" value="QTX10635.1"/>
    <property type="molecule type" value="Genomic_DNA"/>
</dbReference>
<dbReference type="AlphaFoldDB" id="A0A8B0SI89"/>
<evidence type="ECO:0000313" key="2">
    <source>
        <dbReference type="EMBL" id="MBO0611705.1"/>
    </source>
</evidence>
<evidence type="ECO:0000256" key="1">
    <source>
        <dbReference type="SAM" id="MobiDB-lite"/>
    </source>
</evidence>
<evidence type="ECO:0000313" key="4">
    <source>
        <dbReference type="Proteomes" id="UP000664466"/>
    </source>
</evidence>
<dbReference type="RefSeq" id="WP_207249597.1">
    <property type="nucleotide sequence ID" value="NZ_JAFMPM010000005.1"/>
</dbReference>
<proteinExistence type="predicted"/>
<name>A0A8B0SI89_9GAMM</name>
<accession>A0A8B0SI89</accession>
<feature type="region of interest" description="Disordered" evidence="1">
    <location>
        <begin position="1"/>
        <end position="26"/>
    </location>
</feature>
<keyword evidence="2" id="KW-0614">Plasmid</keyword>
<sequence length="217" mass="22292">MPVPSSLSSVSITAGSNSPGGSEDRTTADDYLRAYAALLKQGVTQGADIAAGASLVIPSDGLLHHITGGSTAITGAIGGYVGRLVILTTANRQTLTHSGAIVCPGGVSTYLDAGDVAICTMGESSVLTVRAITRRSALAFKSTMLTMPYTDTSLVVTHNLGYSPSPAEINITMVLLSANALYNQLYVHAVTSTTIDIRRVATASGAEIRFYVGVTAP</sequence>
<keyword evidence="4" id="KW-1185">Reference proteome</keyword>
<evidence type="ECO:0000313" key="3">
    <source>
        <dbReference type="EMBL" id="QTX10635.1"/>
    </source>
</evidence>
<organism evidence="3">
    <name type="scientific">Thiothrix fructosivorans</name>
    <dbReference type="NCBI Taxonomy" id="111770"/>
    <lineage>
        <taxon>Bacteria</taxon>
        <taxon>Pseudomonadati</taxon>
        <taxon>Pseudomonadota</taxon>
        <taxon>Gammaproteobacteria</taxon>
        <taxon>Thiotrichales</taxon>
        <taxon>Thiotrichaceae</taxon>
        <taxon>Thiothrix</taxon>
    </lineage>
</organism>